<reference evidence="4 5" key="1">
    <citation type="journal article" date="2012" name="PLoS Pathog.">
        <title>Diverse lifestyles and strategies of plant pathogenesis encoded in the genomes of eighteen Dothideomycetes fungi.</title>
        <authorList>
            <person name="Ohm R.A."/>
            <person name="Feau N."/>
            <person name="Henrissat B."/>
            <person name="Schoch C.L."/>
            <person name="Horwitz B.A."/>
            <person name="Barry K.W."/>
            <person name="Condon B.J."/>
            <person name="Copeland A.C."/>
            <person name="Dhillon B."/>
            <person name="Glaser F."/>
            <person name="Hesse C.N."/>
            <person name="Kosti I."/>
            <person name="LaButti K."/>
            <person name="Lindquist E.A."/>
            <person name="Lucas S."/>
            <person name="Salamov A.A."/>
            <person name="Bradshaw R.E."/>
            <person name="Ciuffetti L."/>
            <person name="Hamelin R.C."/>
            <person name="Kema G.H.J."/>
            <person name="Lawrence C."/>
            <person name="Scott J.A."/>
            <person name="Spatafora J.W."/>
            <person name="Turgeon B.G."/>
            <person name="de Wit P.J.G.M."/>
            <person name="Zhong S."/>
            <person name="Goodwin S.B."/>
            <person name="Grigoriev I.V."/>
        </authorList>
    </citation>
    <scope>NUCLEOTIDE SEQUENCE [LARGE SCALE GENOMIC DNA]</scope>
    <source>
        <strain evidence="4 5">SO2202</strain>
    </source>
</reference>
<organism evidence="4 5">
    <name type="scientific">Sphaerulina musiva (strain SO2202)</name>
    <name type="common">Poplar stem canker fungus</name>
    <name type="synonym">Septoria musiva</name>
    <dbReference type="NCBI Taxonomy" id="692275"/>
    <lineage>
        <taxon>Eukaryota</taxon>
        <taxon>Fungi</taxon>
        <taxon>Dikarya</taxon>
        <taxon>Ascomycota</taxon>
        <taxon>Pezizomycotina</taxon>
        <taxon>Dothideomycetes</taxon>
        <taxon>Dothideomycetidae</taxon>
        <taxon>Mycosphaerellales</taxon>
        <taxon>Mycosphaerellaceae</taxon>
        <taxon>Sphaerulina</taxon>
    </lineage>
</organism>
<feature type="compositionally biased region" description="Polar residues" evidence="2">
    <location>
        <begin position="150"/>
        <end position="165"/>
    </location>
</feature>
<feature type="domain" description="4'-phosphopantetheinyl transferase" evidence="3">
    <location>
        <begin position="11"/>
        <end position="109"/>
    </location>
</feature>
<dbReference type="InterPro" id="IPR037143">
    <property type="entry name" value="4-PPantetheinyl_Trfase_dom_sf"/>
</dbReference>
<keyword evidence="1" id="KW-0808">Transferase</keyword>
<evidence type="ECO:0000313" key="4">
    <source>
        <dbReference type="EMBL" id="EMF10868.1"/>
    </source>
</evidence>
<dbReference type="Proteomes" id="UP000016931">
    <property type="component" value="Unassembled WGS sequence"/>
</dbReference>
<dbReference type="OrthoDB" id="15433at2759"/>
<protein>
    <recommendedName>
        <fullName evidence="3">4'-phosphopantetheinyl transferase domain-containing protein</fullName>
    </recommendedName>
</protein>
<dbReference type="HAMAP" id="MF_00101">
    <property type="entry name" value="AcpS"/>
    <property type="match status" value="1"/>
</dbReference>
<dbReference type="HOGENOM" id="CLU_089696_4_0_1"/>
<evidence type="ECO:0000256" key="1">
    <source>
        <dbReference type="ARBA" id="ARBA00022679"/>
    </source>
</evidence>
<dbReference type="eggNOG" id="ENOG502S2QX">
    <property type="taxonomic scope" value="Eukaryota"/>
</dbReference>
<dbReference type="RefSeq" id="XP_016758989.1">
    <property type="nucleotide sequence ID" value="XM_016906422.1"/>
</dbReference>
<dbReference type="SUPFAM" id="SSF56214">
    <property type="entry name" value="4'-phosphopantetheinyl transferase"/>
    <property type="match status" value="1"/>
</dbReference>
<sequence length="214" mass="23726">MPPRPFPFALRIGTDIVSQARLRDLITRPKAGHGTGTQLDAFLRRVFTEREQFVFWKRFAGFHVSNTQRLPLVVSHLAGRWAAKEAAIKAVKPRKVTHRDVEILQDRDTKELYALIQDHPNVLGAPYFRIKHLDLQNNSPAESEEKEPSVPSQGSMPNLESQEQQENPDDSAAQVAKISISHDADYATAVCLAAEDPIPGDVGGEAAARQFSAP</sequence>
<dbReference type="GO" id="GO:0006633">
    <property type="term" value="P:fatty acid biosynthetic process"/>
    <property type="evidence" value="ECO:0007669"/>
    <property type="project" value="InterPro"/>
</dbReference>
<evidence type="ECO:0000313" key="5">
    <source>
        <dbReference type="Proteomes" id="UP000016931"/>
    </source>
</evidence>
<evidence type="ECO:0000259" key="3">
    <source>
        <dbReference type="Pfam" id="PF01648"/>
    </source>
</evidence>
<dbReference type="InterPro" id="IPR002582">
    <property type="entry name" value="ACPS"/>
</dbReference>
<gene>
    <name evidence="4" type="ORF">SEPMUDRAFT_150826</name>
</gene>
<dbReference type="EMBL" id="KB456267">
    <property type="protein sequence ID" value="EMF10868.1"/>
    <property type="molecule type" value="Genomic_DNA"/>
</dbReference>
<name>N1QI74_SPHMS</name>
<proteinExistence type="inferred from homology"/>
<dbReference type="OMA" id="FTRRILC"/>
<dbReference type="InterPro" id="IPR008278">
    <property type="entry name" value="4-PPantetheinyl_Trfase_dom"/>
</dbReference>
<dbReference type="GO" id="GO:0008897">
    <property type="term" value="F:holo-[acyl-carrier-protein] synthase activity"/>
    <property type="evidence" value="ECO:0007669"/>
    <property type="project" value="InterPro"/>
</dbReference>
<dbReference type="GeneID" id="27903559"/>
<dbReference type="Pfam" id="PF01648">
    <property type="entry name" value="ACPS"/>
    <property type="match status" value="1"/>
</dbReference>
<dbReference type="GO" id="GO:0000287">
    <property type="term" value="F:magnesium ion binding"/>
    <property type="evidence" value="ECO:0007669"/>
    <property type="project" value="InterPro"/>
</dbReference>
<evidence type="ECO:0000256" key="2">
    <source>
        <dbReference type="SAM" id="MobiDB-lite"/>
    </source>
</evidence>
<feature type="region of interest" description="Disordered" evidence="2">
    <location>
        <begin position="138"/>
        <end position="178"/>
    </location>
</feature>
<accession>N1QI74</accession>
<keyword evidence="5" id="KW-1185">Reference proteome</keyword>
<dbReference type="Gene3D" id="3.90.470.20">
    <property type="entry name" value="4'-phosphopantetheinyl transferase domain"/>
    <property type="match status" value="1"/>
</dbReference>
<dbReference type="AlphaFoldDB" id="N1QI74"/>